<dbReference type="Proteomes" id="UP000674318">
    <property type="component" value="Unassembled WGS sequence"/>
</dbReference>
<evidence type="ECO:0000256" key="1">
    <source>
        <dbReference type="SAM" id="MobiDB-lite"/>
    </source>
</evidence>
<feature type="compositionally biased region" description="Polar residues" evidence="1">
    <location>
        <begin position="575"/>
        <end position="593"/>
    </location>
</feature>
<dbReference type="KEGG" id="phet:94291778"/>
<dbReference type="EMBL" id="JAFJZO010000019">
    <property type="protein sequence ID" value="KAG5507001.1"/>
    <property type="molecule type" value="Genomic_DNA"/>
</dbReference>
<feature type="compositionally biased region" description="Polar residues" evidence="1">
    <location>
        <begin position="44"/>
        <end position="55"/>
    </location>
</feature>
<feature type="compositionally biased region" description="Polar residues" evidence="1">
    <location>
        <begin position="712"/>
        <end position="747"/>
    </location>
</feature>
<feature type="compositionally biased region" description="Basic residues" evidence="1">
    <location>
        <begin position="780"/>
        <end position="793"/>
    </location>
</feature>
<feature type="region of interest" description="Disordered" evidence="1">
    <location>
        <begin position="686"/>
        <end position="803"/>
    </location>
</feature>
<proteinExistence type="predicted"/>
<evidence type="ECO:0000313" key="3">
    <source>
        <dbReference type="Proteomes" id="UP000674318"/>
    </source>
</evidence>
<reference evidence="2 3" key="1">
    <citation type="submission" date="2021-02" db="EMBL/GenBank/DDBJ databases">
        <title>Porcisia hertigi Genome sequencing and assembly.</title>
        <authorList>
            <person name="Almutairi H."/>
            <person name="Gatherer D."/>
        </authorList>
    </citation>
    <scope>NUCLEOTIDE SEQUENCE [LARGE SCALE GENOMIC DNA]</scope>
    <source>
        <strain evidence="2 3">C119</strain>
    </source>
</reference>
<feature type="compositionally biased region" description="Pro residues" evidence="1">
    <location>
        <begin position="749"/>
        <end position="760"/>
    </location>
</feature>
<feature type="region of interest" description="Disordered" evidence="1">
    <location>
        <begin position="150"/>
        <end position="273"/>
    </location>
</feature>
<comment type="caution">
    <text evidence="2">The sequence shown here is derived from an EMBL/GenBank/DDBJ whole genome shotgun (WGS) entry which is preliminary data.</text>
</comment>
<dbReference type="GeneID" id="94291778"/>
<gene>
    <name evidence="2" type="ORF">JKF63_05747</name>
</gene>
<feature type="compositionally biased region" description="Basic and acidic residues" evidence="1">
    <location>
        <begin position="22"/>
        <end position="33"/>
    </location>
</feature>
<feature type="compositionally biased region" description="Low complexity" evidence="1">
    <location>
        <begin position="537"/>
        <end position="550"/>
    </location>
</feature>
<feature type="region of interest" description="Disordered" evidence="1">
    <location>
        <begin position="536"/>
        <end position="603"/>
    </location>
</feature>
<feature type="compositionally biased region" description="Low complexity" evidence="1">
    <location>
        <begin position="262"/>
        <end position="273"/>
    </location>
</feature>
<organism evidence="2 3">
    <name type="scientific">Porcisia hertigi</name>
    <dbReference type="NCBI Taxonomy" id="2761500"/>
    <lineage>
        <taxon>Eukaryota</taxon>
        <taxon>Discoba</taxon>
        <taxon>Euglenozoa</taxon>
        <taxon>Kinetoplastea</taxon>
        <taxon>Metakinetoplastina</taxon>
        <taxon>Trypanosomatida</taxon>
        <taxon>Trypanosomatidae</taxon>
        <taxon>Leishmaniinae</taxon>
        <taxon>Porcisia</taxon>
    </lineage>
</organism>
<name>A0A836I954_9TRYP</name>
<feature type="region of interest" description="Disordered" evidence="1">
    <location>
        <begin position="1"/>
        <end position="65"/>
    </location>
</feature>
<sequence>MSHQGAMETNRPLSTAKWVSRRALDSQASHRDSGVGLPHPRGSNADNNPNIANHHQSAERRKYGHAPEAAIAAISRVSGGGGSAVGTASTANSSPVPFHTNGGGVTNRFGISGGGNSGVWSGNAPNSSSTNSKLNHHGNVCGTNTTNIHGQHGSLNNNGNGGGRRGYGGVGGYGEATEPTMPPPPRSVQMGQGTLSAQAAAATSRDFIPQPRHAKVNSSASSHSMKSMEASPPPANQTPGSNAALRWGASATPAQRGANSGATNPRAASPANAPATHFDAHLKLPVPKTGTRSTLSHAADRSGFEAPVSAKASPVFTTVSPPPTKAASTAKACLLSAVPGEGAPAPPVVPPCSITASAVNVDPAPFEAFNVSEKLSFGASVLGGSLQLPSSGIETLLGQVERNTETLSVGAPGERVISGSLRERRSVTDWGIEEAIRTVLPGMDEDDNSDDIQGPNLLSSGLAAITGSWHTSGDVEVQPATSGVAGSLLSDFHTSFAAFSSEPVGLFPQPSFTADASSNTIENLSRAFSTAARVGCSSSTTSPATTAATPLQRPPTSPGVRLPLRTTPVEAVTMPPSTRDSAHPNGSSYTAPTTTPPLPRSTKLESSVRIEDLFQVGGQGGNGELFALYTRSPTITSPWHSPGIGEAATPMAPVNRTSDTIIPRPSGHRSPRTNVTWPEGFQAITLKEGSMSSNGGLTTTTGSAVTPAMAPNRQSNTSSHGGSAPNTPSLGKEQSTPLSGNRSSQPYTPGAPRPQRPPLSAPVVNRQTIAHIFRESPQSLRRKERMEHNHHHTSQALCKDMHWPPHDEADVENMLRDRNATKLLRHLTIISFSRQHVGGVQQLFDTWAKNGIPAPDMAFGAYYYYVKEKSEKLLCMKHNGRGASPGHGYGRCDFETRRPYSTCRYEHVCLFCRSKEHGWFEEGKCQGYQQLLTEMEDLGVTEEDIVTLLNAMERPAKPVRFR</sequence>
<dbReference type="AlphaFoldDB" id="A0A836I954"/>
<feature type="compositionally biased region" description="Low complexity" evidence="1">
    <location>
        <begin position="689"/>
        <end position="703"/>
    </location>
</feature>
<accession>A0A836I954</accession>
<feature type="compositionally biased region" description="Low complexity" evidence="1">
    <location>
        <begin position="218"/>
        <end position="230"/>
    </location>
</feature>
<feature type="compositionally biased region" description="Gly residues" evidence="1">
    <location>
        <begin position="159"/>
        <end position="174"/>
    </location>
</feature>
<keyword evidence="3" id="KW-1185">Reference proteome</keyword>
<protein>
    <submittedName>
        <fullName evidence="2">Uncharacterized protein</fullName>
    </submittedName>
</protein>
<evidence type="ECO:0000313" key="2">
    <source>
        <dbReference type="EMBL" id="KAG5507001.1"/>
    </source>
</evidence>
<dbReference type="RefSeq" id="XP_067757727.1">
    <property type="nucleotide sequence ID" value="XM_067901701.1"/>
</dbReference>
<dbReference type="OrthoDB" id="238616at2759"/>